<dbReference type="Gene3D" id="1.10.1410.10">
    <property type="match status" value="1"/>
</dbReference>
<comment type="similarity">
    <text evidence="1">Belongs to the cullin family.</text>
</comment>
<feature type="region of interest" description="Disordered" evidence="3">
    <location>
        <begin position="758"/>
        <end position="781"/>
    </location>
</feature>
<feature type="compositionally biased region" description="Polar residues" evidence="3">
    <location>
        <begin position="766"/>
        <end position="781"/>
    </location>
</feature>
<proteinExistence type="inferred from homology"/>
<dbReference type="PANTHER" id="PTHR12271">
    <property type="entry name" value="POLY A POLYMERASE CID PAP -RELATED"/>
    <property type="match status" value="1"/>
</dbReference>
<dbReference type="SUPFAM" id="SSF81301">
    <property type="entry name" value="Nucleotidyltransferase"/>
    <property type="match status" value="1"/>
</dbReference>
<feature type="compositionally biased region" description="Polar residues" evidence="3">
    <location>
        <begin position="1"/>
        <end position="11"/>
    </location>
</feature>
<reference evidence="6" key="1">
    <citation type="submission" date="2010-08" db="EMBL/GenBank/DDBJ databases">
        <authorList>
            <consortium name="Caenorhabditis japonica Sequencing Consortium"/>
            <person name="Wilson R.K."/>
        </authorList>
    </citation>
    <scope>NUCLEOTIDE SEQUENCE [LARGE SCALE GENOMIC DNA]</scope>
    <source>
        <strain evidence="6">DF5081</strain>
    </source>
</reference>
<dbReference type="PANTHER" id="PTHR12271:SF39">
    <property type="entry name" value="PAP-ASSOCIATED DOMAIN-CONTAINING PROTEIN"/>
    <property type="match status" value="1"/>
</dbReference>
<dbReference type="Gene3D" id="3.30.460.10">
    <property type="entry name" value="Beta Polymerase, domain 2"/>
    <property type="match status" value="1"/>
</dbReference>
<dbReference type="InterPro" id="IPR016159">
    <property type="entry name" value="Cullin_repeat-like_dom_sf"/>
</dbReference>
<evidence type="ECO:0000256" key="1">
    <source>
        <dbReference type="ARBA" id="ARBA00006019"/>
    </source>
</evidence>
<dbReference type="Proteomes" id="UP000005237">
    <property type="component" value="Unassembled WGS sequence"/>
</dbReference>
<keyword evidence="2" id="KW-0833">Ubl conjugation pathway</keyword>
<dbReference type="SUPFAM" id="SSF81631">
    <property type="entry name" value="PAP/OAS1 substrate-binding domain"/>
    <property type="match status" value="1"/>
</dbReference>
<protein>
    <submittedName>
        <fullName evidence="5">Cullin domain-containing protein</fullName>
    </submittedName>
</protein>
<organism evidence="5 6">
    <name type="scientific">Caenorhabditis japonica</name>
    <dbReference type="NCBI Taxonomy" id="281687"/>
    <lineage>
        <taxon>Eukaryota</taxon>
        <taxon>Metazoa</taxon>
        <taxon>Ecdysozoa</taxon>
        <taxon>Nematoda</taxon>
        <taxon>Chromadorea</taxon>
        <taxon>Rhabditida</taxon>
        <taxon>Rhabditina</taxon>
        <taxon>Rhabditomorpha</taxon>
        <taxon>Rhabditoidea</taxon>
        <taxon>Rhabditidae</taxon>
        <taxon>Peloderinae</taxon>
        <taxon>Caenorhabditis</taxon>
    </lineage>
</organism>
<dbReference type="GO" id="GO:0050265">
    <property type="term" value="F:RNA uridylyltransferase activity"/>
    <property type="evidence" value="ECO:0007669"/>
    <property type="project" value="TreeGrafter"/>
</dbReference>
<dbReference type="SUPFAM" id="SSF74788">
    <property type="entry name" value="Cullin repeat-like"/>
    <property type="match status" value="1"/>
</dbReference>
<dbReference type="GO" id="GO:0031625">
    <property type="term" value="F:ubiquitin protein ligase binding"/>
    <property type="evidence" value="ECO:0007669"/>
    <property type="project" value="InterPro"/>
</dbReference>
<accession>A0A8R1DRF7</accession>
<dbReference type="GO" id="GO:0006511">
    <property type="term" value="P:ubiquitin-dependent protein catabolic process"/>
    <property type="evidence" value="ECO:0007669"/>
    <property type="project" value="InterPro"/>
</dbReference>
<dbReference type="FunFam" id="1.20.1310.10:FF:000116">
    <property type="match status" value="1"/>
</dbReference>
<evidence type="ECO:0000313" key="5">
    <source>
        <dbReference type="EnsemblMetazoa" id="CJA08712c.1"/>
    </source>
</evidence>
<dbReference type="GO" id="GO:0031123">
    <property type="term" value="P:RNA 3'-end processing"/>
    <property type="evidence" value="ECO:0007669"/>
    <property type="project" value="TreeGrafter"/>
</dbReference>
<dbReference type="InterPro" id="IPR001373">
    <property type="entry name" value="Cullin_N"/>
</dbReference>
<keyword evidence="6" id="KW-1185">Reference proteome</keyword>
<dbReference type="InterPro" id="IPR043519">
    <property type="entry name" value="NT_sf"/>
</dbReference>
<evidence type="ECO:0000313" key="6">
    <source>
        <dbReference type="Proteomes" id="UP000005237"/>
    </source>
</evidence>
<feature type="region of interest" description="Disordered" evidence="3">
    <location>
        <begin position="1"/>
        <end position="55"/>
    </location>
</feature>
<evidence type="ECO:0000259" key="4">
    <source>
        <dbReference type="Pfam" id="PF00888"/>
    </source>
</evidence>
<reference evidence="5" key="2">
    <citation type="submission" date="2022-06" db="UniProtKB">
        <authorList>
            <consortium name="EnsemblMetazoa"/>
        </authorList>
    </citation>
    <scope>IDENTIFICATION</scope>
    <source>
        <strain evidence="5">DF5081</strain>
    </source>
</reference>
<evidence type="ECO:0000256" key="3">
    <source>
        <dbReference type="SAM" id="MobiDB-lite"/>
    </source>
</evidence>
<dbReference type="Gene3D" id="1.20.1310.10">
    <property type="entry name" value="Cullin Repeats"/>
    <property type="match status" value="1"/>
</dbReference>
<evidence type="ECO:0000256" key="2">
    <source>
        <dbReference type="ARBA" id="ARBA00022786"/>
    </source>
</evidence>
<dbReference type="AlphaFoldDB" id="A0A8R1DRF7"/>
<feature type="domain" description="Cullin N-terminal" evidence="4">
    <location>
        <begin position="122"/>
        <end position="356"/>
    </location>
</feature>
<name>A0A8R1DRF7_CAEJA</name>
<dbReference type="EnsemblMetazoa" id="CJA08712c.1">
    <property type="protein sequence ID" value="CJA08712c.1"/>
    <property type="gene ID" value="WBGene00127916"/>
</dbReference>
<dbReference type="Pfam" id="PF00888">
    <property type="entry name" value="Cullin"/>
    <property type="match status" value="1"/>
</dbReference>
<sequence length="781" mass="90542">MTSGANQTNSVEKSRSKQLRKSSKRPGNSMDGTQAKQARQDHSDEEMEEEASGSCREMVENNLVSNFNLQHKENARAATAGNERVKKKLVIKNFKLRNNTNCENGIEQNNIDNPSSAVGRDWAVLSDNVHAILEDRKTITTMETLFSKVRSVCDKDQSKPLYDHLVKIVVDFAKLLKESLTSEESIVLMEDTCEQYLAKFGSIWEAYPVKINLIRNIFLYLDRMSLSGGDTEMLPLWEISMQLYQKTFFPEISNDFKSIKLFSALYMAMNRMMSKYTVDSPLKSLIDMLQTVHTGEEFANFLLNQLREQYNKERVEKVPRMIQMPTKRLPRPSQETLNYIVNLYKDQYNDQLEEALTRFYEEQKMSGPMYRRRQMYIKMITDYLKSEGIISQLESNGIEIHDVTAFGSFPTHCATKESDIDLCVCASTSLKGIPPVCVLECIHRDLKFNPDSRAYFGEFKIRDLTFVKTAKVPIIRFTIDEVPVDLSSNFDGLPPRTSLAAKYINGYCQLDDRFTILVTFIKSWMRPEGSSADHLRDFPNSYSLILLLIHVLQWYNVFPNLHETHPDIFNLKNFVDWKLVKINKLEFKNPLDENAVVNHKMNPLRKLSVAQLLHLFAFHYSNEPYIDNCRFNMKSGQIEERKSPEHAFQIIDPYDKMNPARSARTSHEFIGALRDFRRAVTFPNPNMFKTVMRITREKTYLSPHPEFLFMTKPRISNGLYFPPQMIESADDSIPGPTVQQIYQQYPNHYPTLAARESSAGEFRNRGPQQNQRFTRSSWNHH</sequence>